<name>A0ABV0X974_9TELE</name>
<proteinExistence type="predicted"/>
<accession>A0ABV0X974</accession>
<evidence type="ECO:0000313" key="2">
    <source>
        <dbReference type="EMBL" id="MEQ2277102.1"/>
    </source>
</evidence>
<dbReference type="PANTHER" id="PTHR45858:SF2">
    <property type="entry name" value="FERM, ARHGEF AND PLECKSTRIN DOMAIN-CONTAINING PROTEIN 1"/>
    <property type="match status" value="1"/>
</dbReference>
<dbReference type="Proteomes" id="UP001444071">
    <property type="component" value="Unassembled WGS sequence"/>
</dbReference>
<keyword evidence="3" id="KW-1185">Reference proteome</keyword>
<sequence length="109" mass="12376">MTGIWNFYTINVLKVVFGMLMFLIITAFCFLQFSDCLMYTSRGMTASNQFKVHGQLPLYGMTIRESEAEWGVPHAFTLFGQRQSVVVTARLGVTISKQDISAIFLLFEC</sequence>
<gene>
    <name evidence="2" type="ORF">XENORESO_019729</name>
</gene>
<dbReference type="Gene3D" id="2.30.29.30">
    <property type="entry name" value="Pleckstrin-homology domain (PH domain)/Phosphotyrosine-binding domain (PTB)"/>
    <property type="match status" value="1"/>
</dbReference>
<dbReference type="EMBL" id="JAHRIM010090822">
    <property type="protein sequence ID" value="MEQ2277102.1"/>
    <property type="molecule type" value="Genomic_DNA"/>
</dbReference>
<comment type="caution">
    <text evidence="2">The sequence shown here is derived from an EMBL/GenBank/DDBJ whole genome shotgun (WGS) entry which is preliminary data.</text>
</comment>
<reference evidence="2 3" key="1">
    <citation type="submission" date="2021-06" db="EMBL/GenBank/DDBJ databases">
        <authorList>
            <person name="Palmer J.M."/>
        </authorList>
    </citation>
    <scope>NUCLEOTIDE SEQUENCE [LARGE SCALE GENOMIC DNA]</scope>
    <source>
        <strain evidence="2 3">XR_2019</strain>
        <tissue evidence="2">Muscle</tissue>
    </source>
</reference>
<organism evidence="2 3">
    <name type="scientific">Xenotaenia resolanae</name>
    <dbReference type="NCBI Taxonomy" id="208358"/>
    <lineage>
        <taxon>Eukaryota</taxon>
        <taxon>Metazoa</taxon>
        <taxon>Chordata</taxon>
        <taxon>Craniata</taxon>
        <taxon>Vertebrata</taxon>
        <taxon>Euteleostomi</taxon>
        <taxon>Actinopterygii</taxon>
        <taxon>Neopterygii</taxon>
        <taxon>Teleostei</taxon>
        <taxon>Neoteleostei</taxon>
        <taxon>Acanthomorphata</taxon>
        <taxon>Ovalentaria</taxon>
        <taxon>Atherinomorphae</taxon>
        <taxon>Cyprinodontiformes</taxon>
        <taxon>Goodeidae</taxon>
        <taxon>Xenotaenia</taxon>
    </lineage>
</organism>
<protein>
    <submittedName>
        <fullName evidence="2">Uncharacterized protein</fullName>
    </submittedName>
</protein>
<dbReference type="InterPro" id="IPR051835">
    <property type="entry name" value="RAC1-GEF"/>
</dbReference>
<evidence type="ECO:0000256" key="1">
    <source>
        <dbReference type="SAM" id="Phobius"/>
    </source>
</evidence>
<keyword evidence="1" id="KW-0812">Transmembrane</keyword>
<evidence type="ECO:0000313" key="3">
    <source>
        <dbReference type="Proteomes" id="UP001444071"/>
    </source>
</evidence>
<dbReference type="SUPFAM" id="SSF50729">
    <property type="entry name" value="PH domain-like"/>
    <property type="match status" value="1"/>
</dbReference>
<dbReference type="PANTHER" id="PTHR45858">
    <property type="entry name" value="FERM DOMAIN CONTAINING PROTEIN"/>
    <property type="match status" value="1"/>
</dbReference>
<keyword evidence="1" id="KW-0472">Membrane</keyword>
<dbReference type="InterPro" id="IPR011993">
    <property type="entry name" value="PH-like_dom_sf"/>
</dbReference>
<feature type="transmembrane region" description="Helical" evidence="1">
    <location>
        <begin position="12"/>
        <end position="33"/>
    </location>
</feature>
<keyword evidence="1" id="KW-1133">Transmembrane helix</keyword>